<evidence type="ECO:0000256" key="4">
    <source>
        <dbReference type="ARBA" id="ARBA00022692"/>
    </source>
</evidence>
<organism evidence="13 14">
    <name type="scientific">Phreatobacter stygius</name>
    <dbReference type="NCBI Taxonomy" id="1940610"/>
    <lineage>
        <taxon>Bacteria</taxon>
        <taxon>Pseudomonadati</taxon>
        <taxon>Pseudomonadota</taxon>
        <taxon>Alphaproteobacteria</taxon>
        <taxon>Hyphomicrobiales</taxon>
        <taxon>Phreatobacteraceae</taxon>
        <taxon>Phreatobacter</taxon>
    </lineage>
</organism>
<dbReference type="InterPro" id="IPR011014">
    <property type="entry name" value="MscS_channel_TM-2"/>
</dbReference>
<dbReference type="AlphaFoldDB" id="A0A4D7AUA7"/>
<dbReference type="Gene3D" id="2.30.30.60">
    <property type="match status" value="1"/>
</dbReference>
<keyword evidence="3" id="KW-1003">Cell membrane</keyword>
<evidence type="ECO:0000256" key="7">
    <source>
        <dbReference type="SAM" id="MobiDB-lite"/>
    </source>
</evidence>
<evidence type="ECO:0000259" key="10">
    <source>
        <dbReference type="Pfam" id="PF00924"/>
    </source>
</evidence>
<dbReference type="Pfam" id="PF12607">
    <property type="entry name" value="DUF3772"/>
    <property type="match status" value="1"/>
</dbReference>
<evidence type="ECO:0000259" key="11">
    <source>
        <dbReference type="Pfam" id="PF12607"/>
    </source>
</evidence>
<dbReference type="PANTHER" id="PTHR30347:SF1">
    <property type="entry name" value="MECHANOSENSITIVE CHANNEL MSCK"/>
    <property type="match status" value="1"/>
</dbReference>
<dbReference type="EMBL" id="CP039690">
    <property type="protein sequence ID" value="QCI64459.1"/>
    <property type="molecule type" value="Genomic_DNA"/>
</dbReference>
<dbReference type="KEGG" id="pstg:E8M01_09575"/>
<feature type="transmembrane region" description="Helical" evidence="8">
    <location>
        <begin position="537"/>
        <end position="558"/>
    </location>
</feature>
<gene>
    <name evidence="13" type="ORF">E8M01_09575</name>
</gene>
<dbReference type="PANTHER" id="PTHR30347">
    <property type="entry name" value="POTASSIUM CHANNEL RELATED"/>
    <property type="match status" value="1"/>
</dbReference>
<keyword evidence="9" id="KW-0732">Signal</keyword>
<keyword evidence="4 8" id="KW-0812">Transmembrane</keyword>
<name>A0A4D7AUA7_9HYPH</name>
<evidence type="ECO:0000256" key="1">
    <source>
        <dbReference type="ARBA" id="ARBA00004651"/>
    </source>
</evidence>
<protein>
    <submittedName>
        <fullName evidence="13">Mechanosensitive ion channel family protein</fullName>
    </submittedName>
</protein>
<dbReference type="GO" id="GO:0005886">
    <property type="term" value="C:plasma membrane"/>
    <property type="evidence" value="ECO:0007669"/>
    <property type="project" value="UniProtKB-SubCell"/>
</dbReference>
<evidence type="ECO:0000256" key="3">
    <source>
        <dbReference type="ARBA" id="ARBA00022475"/>
    </source>
</evidence>
<comment type="subcellular location">
    <subcellularLocation>
        <location evidence="1">Cell membrane</location>
        <topology evidence="1">Multi-pass membrane protein</topology>
    </subcellularLocation>
</comment>
<evidence type="ECO:0000313" key="14">
    <source>
        <dbReference type="Proteomes" id="UP000298781"/>
    </source>
</evidence>
<dbReference type="Pfam" id="PF00924">
    <property type="entry name" value="MS_channel_2nd"/>
    <property type="match status" value="1"/>
</dbReference>
<evidence type="ECO:0000313" key="13">
    <source>
        <dbReference type="EMBL" id="QCI64459.1"/>
    </source>
</evidence>
<dbReference type="InterPro" id="IPR010920">
    <property type="entry name" value="LSM_dom_sf"/>
</dbReference>
<proteinExistence type="inferred from homology"/>
<feature type="domain" description="Mechanosensitive ion channel MscS C-terminal" evidence="12">
    <location>
        <begin position="702"/>
        <end position="783"/>
    </location>
</feature>
<dbReference type="RefSeq" id="WP_136959912.1">
    <property type="nucleotide sequence ID" value="NZ_CP039690.1"/>
</dbReference>
<evidence type="ECO:0000256" key="6">
    <source>
        <dbReference type="ARBA" id="ARBA00023136"/>
    </source>
</evidence>
<accession>A0A4D7AUA7</accession>
<dbReference type="OrthoDB" id="9799209at2"/>
<feature type="transmembrane region" description="Helical" evidence="8">
    <location>
        <begin position="489"/>
        <end position="517"/>
    </location>
</feature>
<feature type="chain" id="PRO_5020604237" evidence="9">
    <location>
        <begin position="29"/>
        <end position="795"/>
    </location>
</feature>
<dbReference type="Gene3D" id="3.30.70.100">
    <property type="match status" value="1"/>
</dbReference>
<evidence type="ECO:0000256" key="2">
    <source>
        <dbReference type="ARBA" id="ARBA00008017"/>
    </source>
</evidence>
<keyword evidence="5 8" id="KW-1133">Transmembrane helix</keyword>
<feature type="transmembrane region" description="Helical" evidence="8">
    <location>
        <begin position="612"/>
        <end position="639"/>
    </location>
</feature>
<dbReference type="SUPFAM" id="SSF82861">
    <property type="entry name" value="Mechanosensitive channel protein MscS (YggB), transmembrane region"/>
    <property type="match status" value="1"/>
</dbReference>
<feature type="transmembrane region" description="Helical" evidence="8">
    <location>
        <begin position="282"/>
        <end position="301"/>
    </location>
</feature>
<dbReference type="InterPro" id="IPR022249">
    <property type="entry name" value="DUF3772"/>
</dbReference>
<feature type="transmembrane region" description="Helical" evidence="8">
    <location>
        <begin position="203"/>
        <end position="224"/>
    </location>
</feature>
<dbReference type="InterPro" id="IPR052702">
    <property type="entry name" value="MscS-like_channel"/>
</dbReference>
<dbReference type="SUPFAM" id="SSF50182">
    <property type="entry name" value="Sm-like ribonucleoproteins"/>
    <property type="match status" value="1"/>
</dbReference>
<feature type="transmembrane region" description="Helical" evidence="8">
    <location>
        <begin position="356"/>
        <end position="375"/>
    </location>
</feature>
<dbReference type="InterPro" id="IPR011066">
    <property type="entry name" value="MscS_channel_C_sf"/>
</dbReference>
<evidence type="ECO:0000256" key="5">
    <source>
        <dbReference type="ARBA" id="ARBA00022989"/>
    </source>
</evidence>
<keyword evidence="6 8" id="KW-0472">Membrane</keyword>
<keyword evidence="14" id="KW-1185">Reference proteome</keyword>
<dbReference type="InterPro" id="IPR049278">
    <property type="entry name" value="MS_channel_C"/>
</dbReference>
<dbReference type="InterPro" id="IPR006685">
    <property type="entry name" value="MscS_channel_2nd"/>
</dbReference>
<feature type="transmembrane region" description="Helical" evidence="8">
    <location>
        <begin position="416"/>
        <end position="438"/>
    </location>
</feature>
<reference evidence="13 14" key="1">
    <citation type="submission" date="2019-04" db="EMBL/GenBank/DDBJ databases">
        <title>Phreatobacter aquaticus sp. nov.</title>
        <authorList>
            <person name="Choi A."/>
        </authorList>
    </citation>
    <scope>NUCLEOTIDE SEQUENCE [LARGE SCALE GENOMIC DNA]</scope>
    <source>
        <strain evidence="13 14">KCTC 52518</strain>
    </source>
</reference>
<dbReference type="InterPro" id="IPR023408">
    <property type="entry name" value="MscS_beta-dom_sf"/>
</dbReference>
<evidence type="ECO:0000256" key="9">
    <source>
        <dbReference type="SAM" id="SignalP"/>
    </source>
</evidence>
<feature type="transmembrane region" description="Helical" evidence="8">
    <location>
        <begin position="331"/>
        <end position="350"/>
    </location>
</feature>
<dbReference type="Pfam" id="PF21082">
    <property type="entry name" value="MS_channel_3rd"/>
    <property type="match status" value="1"/>
</dbReference>
<dbReference type="Proteomes" id="UP000298781">
    <property type="component" value="Chromosome"/>
</dbReference>
<feature type="transmembrane region" description="Helical" evidence="8">
    <location>
        <begin position="579"/>
        <end position="600"/>
    </location>
</feature>
<feature type="region of interest" description="Disordered" evidence="7">
    <location>
        <begin position="87"/>
        <end position="114"/>
    </location>
</feature>
<feature type="transmembrane region" description="Helical" evidence="8">
    <location>
        <begin position="256"/>
        <end position="276"/>
    </location>
</feature>
<comment type="similarity">
    <text evidence="2">Belongs to the MscS (TC 1.A.23) family.</text>
</comment>
<evidence type="ECO:0000256" key="8">
    <source>
        <dbReference type="SAM" id="Phobius"/>
    </source>
</evidence>
<feature type="signal peptide" evidence="9">
    <location>
        <begin position="1"/>
        <end position="28"/>
    </location>
</feature>
<evidence type="ECO:0000259" key="12">
    <source>
        <dbReference type="Pfam" id="PF21082"/>
    </source>
</evidence>
<dbReference type="SUPFAM" id="SSF82689">
    <property type="entry name" value="Mechanosensitive channel protein MscS (YggB), C-terminal domain"/>
    <property type="match status" value="1"/>
</dbReference>
<feature type="transmembrane region" description="Helical" evidence="8">
    <location>
        <begin position="444"/>
        <end position="468"/>
    </location>
</feature>
<dbReference type="Gene3D" id="1.10.287.1260">
    <property type="match status" value="1"/>
</dbReference>
<sequence>MRSRLRLVLAQVLLSALAMVLVAGQILAQAPARDPAEPAKAALDQIETALERRLTGDELTDLKRKLDPVRDALVVALAEVEPRLTEARDRLTQLGPKPADNAPPEAPEARQMRDTQTKAVADIDARVRNIKVLQVRADQLADRIVEKRRQLFTAELFERSNSVVDPRFWSDLSGALPWMWRSAGFLIGDWWQHLTDVVGTGRLAVAAAVGLMAAGALFSIYRTLRRRGLYRRPDDKPASQLAKVLADLRVAAERSLVLPILVGIAVAIVENFGLVLPRAEPLVPQALIAAVLVISFTRGVMQGVFAPGAPAYRLVPVPDEQGDAIFDAMRVAAWVVASGVFFLAIARVLIAPVAITALITSLTALAIVGVIVVYLRRTMEREPDEAETPEAETPPAGEVAEAAVKEPPIWGWTRPALWLIVAVVVVGLIAGYSALAAFVATRLVAAVVIAAATILILNLLDAVIAEWCGASTHRGRVLAASIGIKPERLQLVGTLLAGVLRVVILVMSAFTVFGPWGFGGAAATLDDAFFGLRFHELRTLALTVAGGVLVLLIGFFMLRGVQRWVRDKVLPLSGMDAGLQNSVSTIFGYAGFALVLGITLRQLGLDLSNLAIVAGALSVGIGFGLQSITSNFVSGLILLAERPIRVGDSIVVKGEEGYVRKISVRSTEIETFERATVIVPNAEMITGVVKNWTHSNTLSRIAVPVRVAYESDPEVVRDELIAVACENRFIMQQPPPRVFLMRFADSGLDFELRCVVSNVEYSLTVRSDLQLAILSRFRERGIMIAPPPPAAIARL</sequence>
<feature type="domain" description="Mechanosensitive ion channel MscS" evidence="10">
    <location>
        <begin position="628"/>
        <end position="694"/>
    </location>
</feature>
<dbReference type="GO" id="GO:0008381">
    <property type="term" value="F:mechanosensitive monoatomic ion channel activity"/>
    <property type="evidence" value="ECO:0007669"/>
    <property type="project" value="UniProtKB-ARBA"/>
</dbReference>
<feature type="domain" description="DUF3772" evidence="11">
    <location>
        <begin position="130"/>
        <end position="181"/>
    </location>
</feature>